<proteinExistence type="inferred from homology"/>
<dbReference type="GO" id="GO:0006865">
    <property type="term" value="P:amino acid transport"/>
    <property type="evidence" value="ECO:0007669"/>
    <property type="project" value="UniProtKB-KW"/>
</dbReference>
<accession>A0A975NKZ9</accession>
<evidence type="ECO:0000256" key="3">
    <source>
        <dbReference type="ARBA" id="ARBA00022970"/>
    </source>
</evidence>
<evidence type="ECO:0000259" key="5">
    <source>
        <dbReference type="Pfam" id="PF13458"/>
    </source>
</evidence>
<dbReference type="InterPro" id="IPR028082">
    <property type="entry name" value="Peripla_BP_I"/>
</dbReference>
<dbReference type="Gene3D" id="3.40.50.2300">
    <property type="match status" value="2"/>
</dbReference>
<dbReference type="InterPro" id="IPR051010">
    <property type="entry name" value="BCAA_transport"/>
</dbReference>
<dbReference type="CDD" id="cd06334">
    <property type="entry name" value="PBP1_ABC_ligand_binding-like"/>
    <property type="match status" value="1"/>
</dbReference>
<dbReference type="KEGG" id="bsei:KMZ68_18885"/>
<dbReference type="PANTHER" id="PTHR30483">
    <property type="entry name" value="LEUCINE-SPECIFIC-BINDING PROTEIN"/>
    <property type="match status" value="1"/>
</dbReference>
<reference evidence="6" key="1">
    <citation type="submission" date="2021-06" db="EMBL/GenBank/DDBJ databases">
        <title>Bradyrhizobium sp. S2-11-2 Genome sequencing.</title>
        <authorList>
            <person name="Jin L."/>
        </authorList>
    </citation>
    <scope>NUCLEOTIDE SEQUENCE</scope>
    <source>
        <strain evidence="6">S2-11-2</strain>
    </source>
</reference>
<evidence type="ECO:0000313" key="6">
    <source>
        <dbReference type="EMBL" id="QWG17032.1"/>
    </source>
</evidence>
<dbReference type="PANTHER" id="PTHR30483:SF38">
    <property type="entry name" value="BLR7848 PROTEIN"/>
    <property type="match status" value="1"/>
</dbReference>
<evidence type="ECO:0000256" key="4">
    <source>
        <dbReference type="SAM" id="SignalP"/>
    </source>
</evidence>
<comment type="similarity">
    <text evidence="1">Belongs to the leucine-binding protein family.</text>
</comment>
<evidence type="ECO:0000256" key="2">
    <source>
        <dbReference type="ARBA" id="ARBA00022729"/>
    </source>
</evidence>
<keyword evidence="3" id="KW-0029">Amino-acid transport</keyword>
<dbReference type="EMBL" id="CP076135">
    <property type="protein sequence ID" value="QWG17032.1"/>
    <property type="molecule type" value="Genomic_DNA"/>
</dbReference>
<evidence type="ECO:0000313" key="7">
    <source>
        <dbReference type="Proteomes" id="UP000680805"/>
    </source>
</evidence>
<dbReference type="Proteomes" id="UP000680805">
    <property type="component" value="Chromosome"/>
</dbReference>
<protein>
    <submittedName>
        <fullName evidence="6">ABC transporter substrate-binding protein</fullName>
    </submittedName>
</protein>
<feature type="signal peptide" evidence="4">
    <location>
        <begin position="1"/>
        <end position="27"/>
    </location>
</feature>
<dbReference type="RefSeq" id="WP_215612689.1">
    <property type="nucleotide sequence ID" value="NZ_CP076135.1"/>
</dbReference>
<name>A0A975NKZ9_9BRAD</name>
<dbReference type="Pfam" id="PF13458">
    <property type="entry name" value="Peripla_BP_6"/>
    <property type="match status" value="1"/>
</dbReference>
<organism evidence="6 7">
    <name type="scientific">Bradyrhizobium sediminis</name>
    <dbReference type="NCBI Taxonomy" id="2840469"/>
    <lineage>
        <taxon>Bacteria</taxon>
        <taxon>Pseudomonadati</taxon>
        <taxon>Pseudomonadota</taxon>
        <taxon>Alphaproteobacteria</taxon>
        <taxon>Hyphomicrobiales</taxon>
        <taxon>Nitrobacteraceae</taxon>
        <taxon>Bradyrhizobium</taxon>
    </lineage>
</organism>
<keyword evidence="3" id="KW-0813">Transport</keyword>
<keyword evidence="2 4" id="KW-0732">Signal</keyword>
<dbReference type="SUPFAM" id="SSF53822">
    <property type="entry name" value="Periplasmic binding protein-like I"/>
    <property type="match status" value="1"/>
</dbReference>
<gene>
    <name evidence="6" type="ORF">KMZ68_18885</name>
</gene>
<evidence type="ECO:0000256" key="1">
    <source>
        <dbReference type="ARBA" id="ARBA00010062"/>
    </source>
</evidence>
<dbReference type="AlphaFoldDB" id="A0A975NKZ9"/>
<dbReference type="InterPro" id="IPR028081">
    <property type="entry name" value="Leu-bd"/>
</dbReference>
<feature type="chain" id="PRO_5037400297" evidence="4">
    <location>
        <begin position="28"/>
        <end position="430"/>
    </location>
</feature>
<feature type="domain" description="Leucine-binding protein" evidence="5">
    <location>
        <begin position="30"/>
        <end position="393"/>
    </location>
</feature>
<sequence>MNMKALLNSAALAAMLGGMSAVTPAMAQTPIPLGNLVDYSGPTSDVGTPYGQGIVDTYAWINKSGGVNGAKVNLDTVDYGYQVPRAIAQYKKWSGGDKVAAILGWGTADTEALTGFLAEDKIPDISASYAAALSDPTGAGGKAKPAPYNFFYGPSYSDAVRGMLTWAAEDWKAKGKPGKPKFVHMGANHPYPNAPKAAGEAIAAELGFELLPPIVFALTPGDYSAQCLTLKSSGANYAYLGNTAGSNISVLNACKAAGVDVQFLGNVWGMDENAAKAAGAAANGVVFPLRTAVAWGGNAPGMKTLMEISKMSDAAGTAYRPVHYIAGVCSALYTKEAVEWAAKNGGATGENVKKGFYQKKDWVPAGMEGVCNPSTFTDKDHRGTLKVDLYRMKIAGATDAPLNELTKNGVIKLEKVKTIDLPRKPEWLGW</sequence>